<feature type="active site" description="Proton donor" evidence="9">
    <location>
        <position position="178"/>
    </location>
</feature>
<dbReference type="Pfam" id="PF01263">
    <property type="entry name" value="Aldose_epim"/>
    <property type="match status" value="1"/>
</dbReference>
<feature type="binding site" evidence="10">
    <location>
        <position position="251"/>
    </location>
    <ligand>
        <name>beta-D-galactose</name>
        <dbReference type="ChEBI" id="CHEBI:27667"/>
    </ligand>
</feature>
<dbReference type="GO" id="GO:0006006">
    <property type="term" value="P:glucose metabolic process"/>
    <property type="evidence" value="ECO:0007669"/>
    <property type="project" value="TreeGrafter"/>
</dbReference>
<evidence type="ECO:0000256" key="6">
    <source>
        <dbReference type="ARBA" id="ARBA00023235"/>
    </source>
</evidence>
<dbReference type="CDD" id="cd09019">
    <property type="entry name" value="galactose_mutarotase_like"/>
    <property type="match status" value="1"/>
</dbReference>
<evidence type="ECO:0000256" key="8">
    <source>
        <dbReference type="PIRNR" id="PIRNR005096"/>
    </source>
</evidence>
<evidence type="ECO:0000256" key="10">
    <source>
        <dbReference type="PIRSR" id="PIRSR005096-2"/>
    </source>
</evidence>
<dbReference type="InterPro" id="IPR014718">
    <property type="entry name" value="GH-type_carb-bd"/>
</dbReference>
<sequence length="352" mass="38783">MEKRFFGSLPNGETAYLFDFENTSGMKMTVSNLGATLINLWVPDKQGHLRDVVLGYDNSEQYLNNTKTFFGATIGRNANRIANSAFDLAGERHQLAKNEGENNLHSGPNGFQLRLWQVKTIDEAANKIIFELNSPAGDQGFPGTLICSVAYQLKVDNSLSITFSGEADETTVFNPTNHSYFNLNGHDSGSILNHELQLNAKEYTPVLNSDSIPTGEIVTVKDTPFDFTQKKKIGAEIDAACQQLEFTGGYDHNFVLDKPAETLGEAGILTGDSSGISMAVSTDLPGIQFYSGNFVDNERGKQNVYYQSRSGVCLETQYFPNAVKEPNFAAPILPADTPISYQTSFRFFLEDK</sequence>
<dbReference type="Proteomes" id="UP000013782">
    <property type="component" value="Unassembled WGS sequence"/>
</dbReference>
<comment type="catalytic activity">
    <reaction evidence="1 8">
        <text>alpha-D-glucose = beta-D-glucose</text>
        <dbReference type="Rhea" id="RHEA:10264"/>
        <dbReference type="ChEBI" id="CHEBI:15903"/>
        <dbReference type="ChEBI" id="CHEBI:17925"/>
        <dbReference type="EC" id="5.1.3.3"/>
    </reaction>
</comment>
<evidence type="ECO:0000313" key="13">
    <source>
        <dbReference type="Proteomes" id="UP000013782"/>
    </source>
</evidence>
<reference evidence="12 13" key="1">
    <citation type="submission" date="2013-02" db="EMBL/GenBank/DDBJ databases">
        <title>The Genome Sequence of Enterococcus pallens BAA-351.</title>
        <authorList>
            <consortium name="The Broad Institute Genome Sequencing Platform"/>
            <consortium name="The Broad Institute Genome Sequencing Center for Infectious Disease"/>
            <person name="Earl A.M."/>
            <person name="Gilmore M.S."/>
            <person name="Lebreton F."/>
            <person name="Walker B."/>
            <person name="Young S.K."/>
            <person name="Zeng Q."/>
            <person name="Gargeya S."/>
            <person name="Fitzgerald M."/>
            <person name="Haas B."/>
            <person name="Abouelleil A."/>
            <person name="Alvarado L."/>
            <person name="Arachchi H.M."/>
            <person name="Berlin A.M."/>
            <person name="Chapman S.B."/>
            <person name="Dewar J."/>
            <person name="Goldberg J."/>
            <person name="Griggs A."/>
            <person name="Gujja S."/>
            <person name="Hansen M."/>
            <person name="Howarth C."/>
            <person name="Imamovic A."/>
            <person name="Larimer J."/>
            <person name="McCowan C."/>
            <person name="Murphy C."/>
            <person name="Neiman D."/>
            <person name="Pearson M."/>
            <person name="Priest M."/>
            <person name="Roberts A."/>
            <person name="Saif S."/>
            <person name="Shea T."/>
            <person name="Sisk P."/>
            <person name="Sykes S."/>
            <person name="Wortman J."/>
            <person name="Nusbaum C."/>
            <person name="Birren B."/>
        </authorList>
    </citation>
    <scope>NUCLEOTIDE SEQUENCE [LARGE SCALE GENOMIC DNA]</scope>
    <source>
        <strain evidence="12 13">ATCC BAA-351</strain>
    </source>
</reference>
<dbReference type="GO" id="GO:0033499">
    <property type="term" value="P:galactose catabolic process via UDP-galactose, Leloir pathway"/>
    <property type="evidence" value="ECO:0007669"/>
    <property type="project" value="TreeGrafter"/>
</dbReference>
<dbReference type="eggNOG" id="COG2017">
    <property type="taxonomic scope" value="Bacteria"/>
</dbReference>
<keyword evidence="13" id="KW-1185">Reference proteome</keyword>
<dbReference type="UniPathway" id="UPA00242"/>
<gene>
    <name evidence="12" type="ORF">UAU_00341</name>
</gene>
<dbReference type="PANTHER" id="PTHR10091:SF0">
    <property type="entry name" value="GALACTOSE MUTAROTASE"/>
    <property type="match status" value="1"/>
</dbReference>
<feature type="active site" description="Proton acceptor" evidence="9">
    <location>
        <position position="315"/>
    </location>
</feature>
<dbReference type="PANTHER" id="PTHR10091">
    <property type="entry name" value="ALDOSE-1-EPIMERASE"/>
    <property type="match status" value="1"/>
</dbReference>
<protein>
    <recommendedName>
        <fullName evidence="5 8">Aldose 1-epimerase</fullName>
        <ecNumber evidence="4 8">5.1.3.3</ecNumber>
    </recommendedName>
</protein>
<evidence type="ECO:0000256" key="9">
    <source>
        <dbReference type="PIRSR" id="PIRSR005096-1"/>
    </source>
</evidence>
<feature type="binding site" evidence="11">
    <location>
        <begin position="178"/>
        <end position="180"/>
    </location>
    <ligand>
        <name>beta-D-galactose</name>
        <dbReference type="ChEBI" id="CHEBI:27667"/>
    </ligand>
</feature>
<organism evidence="12 13">
    <name type="scientific">Enterococcus pallens ATCC BAA-351</name>
    <dbReference type="NCBI Taxonomy" id="1158607"/>
    <lineage>
        <taxon>Bacteria</taxon>
        <taxon>Bacillati</taxon>
        <taxon>Bacillota</taxon>
        <taxon>Bacilli</taxon>
        <taxon>Lactobacillales</taxon>
        <taxon>Enterococcaceae</taxon>
        <taxon>Enterococcus</taxon>
    </lineage>
</organism>
<comment type="caution">
    <text evidence="12">The sequence shown here is derived from an EMBL/GenBank/DDBJ whole genome shotgun (WGS) entry which is preliminary data.</text>
</comment>
<dbReference type="NCBIfam" id="NF008277">
    <property type="entry name" value="PRK11055.1"/>
    <property type="match status" value="1"/>
</dbReference>
<dbReference type="PATRIC" id="fig|1158607.3.peg.343"/>
<dbReference type="GO" id="GO:0004034">
    <property type="term" value="F:aldose 1-epimerase activity"/>
    <property type="evidence" value="ECO:0007669"/>
    <property type="project" value="UniProtKB-EC"/>
</dbReference>
<dbReference type="Gene3D" id="2.70.98.10">
    <property type="match status" value="1"/>
</dbReference>
<dbReference type="InterPro" id="IPR047215">
    <property type="entry name" value="Galactose_mutarotase-like"/>
</dbReference>
<evidence type="ECO:0000256" key="1">
    <source>
        <dbReference type="ARBA" id="ARBA00001614"/>
    </source>
</evidence>
<dbReference type="EC" id="5.1.3.3" evidence="4 8"/>
<comment type="similarity">
    <text evidence="3 8">Belongs to the aldose epimerase family.</text>
</comment>
<dbReference type="STRING" id="160454.RV10_GL004865"/>
<dbReference type="RefSeq" id="WP_010755406.1">
    <property type="nucleotide sequence ID" value="NZ_ASWD01000002.1"/>
</dbReference>
<dbReference type="InterPro" id="IPR015443">
    <property type="entry name" value="Aldose_1-epimerase"/>
</dbReference>
<accession>R2QR11</accession>
<comment type="pathway">
    <text evidence="2 8">Carbohydrate metabolism; hexose metabolism.</text>
</comment>
<evidence type="ECO:0000256" key="3">
    <source>
        <dbReference type="ARBA" id="ARBA00006206"/>
    </source>
</evidence>
<proteinExistence type="inferred from homology"/>
<dbReference type="EMBL" id="AJAQ01000001">
    <property type="protein sequence ID" value="EOH97673.1"/>
    <property type="molecule type" value="Genomic_DNA"/>
</dbReference>
<dbReference type="PIRSF" id="PIRSF005096">
    <property type="entry name" value="GALM"/>
    <property type="match status" value="1"/>
</dbReference>
<evidence type="ECO:0000256" key="5">
    <source>
        <dbReference type="ARBA" id="ARBA00014165"/>
    </source>
</evidence>
<evidence type="ECO:0000256" key="7">
    <source>
        <dbReference type="ARBA" id="ARBA00023277"/>
    </source>
</evidence>
<evidence type="ECO:0000256" key="2">
    <source>
        <dbReference type="ARBA" id="ARBA00005028"/>
    </source>
</evidence>
<dbReference type="HOGENOM" id="CLU_031753_2_0_9"/>
<dbReference type="InterPro" id="IPR008183">
    <property type="entry name" value="Aldose_1/G6P_1-epimerase"/>
</dbReference>
<dbReference type="OrthoDB" id="9779408at2"/>
<dbReference type="GO" id="GO:0030246">
    <property type="term" value="F:carbohydrate binding"/>
    <property type="evidence" value="ECO:0007669"/>
    <property type="project" value="InterPro"/>
</dbReference>
<dbReference type="InterPro" id="IPR018052">
    <property type="entry name" value="Ald1_epimerase_CS"/>
</dbReference>
<evidence type="ECO:0000313" key="12">
    <source>
        <dbReference type="EMBL" id="EOH97673.1"/>
    </source>
</evidence>
<evidence type="ECO:0000256" key="11">
    <source>
        <dbReference type="PIRSR" id="PIRSR005096-3"/>
    </source>
</evidence>
<feature type="binding site" evidence="11">
    <location>
        <begin position="79"/>
        <end position="80"/>
    </location>
    <ligand>
        <name>beta-D-galactose</name>
        <dbReference type="ChEBI" id="CHEBI:27667"/>
    </ligand>
</feature>
<keyword evidence="6 8" id="KW-0413">Isomerase</keyword>
<evidence type="ECO:0000256" key="4">
    <source>
        <dbReference type="ARBA" id="ARBA00013185"/>
    </source>
</evidence>
<dbReference type="PROSITE" id="PS00545">
    <property type="entry name" value="ALDOSE_1_EPIMERASE"/>
    <property type="match status" value="1"/>
</dbReference>
<keyword evidence="7 8" id="KW-0119">Carbohydrate metabolism</keyword>
<dbReference type="SUPFAM" id="SSF74650">
    <property type="entry name" value="Galactose mutarotase-like"/>
    <property type="match status" value="1"/>
</dbReference>
<dbReference type="InterPro" id="IPR011013">
    <property type="entry name" value="Gal_mutarotase_sf_dom"/>
</dbReference>
<name>R2QR11_9ENTE</name>
<dbReference type="AlphaFoldDB" id="R2QR11"/>